<reference evidence="3" key="1">
    <citation type="submission" date="2011-02" db="EMBL/GenBank/DDBJ databases">
        <authorList>
            <person name="Aslett M."/>
        </authorList>
    </citation>
    <scope>NUCLEOTIDE SEQUENCE</scope>
    <source>
        <strain evidence="3">Liverpool</strain>
    </source>
</reference>
<evidence type="ECO:0000256" key="2">
    <source>
        <dbReference type="SAM" id="MobiDB-lite"/>
    </source>
</evidence>
<protein>
    <submittedName>
        <fullName evidence="3">Uncharacterized protein</fullName>
    </submittedName>
</protein>
<gene>
    <name evidence="4" type="ORF">BN1204_054770</name>
    <name evidence="3" type="ORF">NCLIV_054770</name>
</gene>
<dbReference type="OrthoDB" id="364546at2759"/>
<feature type="compositionally biased region" description="Low complexity" evidence="2">
    <location>
        <begin position="305"/>
        <end position="314"/>
    </location>
</feature>
<dbReference type="GeneID" id="13446767"/>
<feature type="compositionally biased region" description="Gly residues" evidence="2">
    <location>
        <begin position="1013"/>
        <end position="1022"/>
    </location>
</feature>
<feature type="compositionally biased region" description="Low complexity" evidence="2">
    <location>
        <begin position="1660"/>
        <end position="1674"/>
    </location>
</feature>
<dbReference type="VEuPathDB" id="ToxoDB:NCLIV_054770"/>
<evidence type="ECO:0000313" key="5">
    <source>
        <dbReference type="Proteomes" id="UP000007494"/>
    </source>
</evidence>
<dbReference type="EMBL" id="FR823392">
    <property type="protein sequence ID" value="CBZ55052.1"/>
    <property type="molecule type" value="Genomic_DNA"/>
</dbReference>
<dbReference type="Proteomes" id="UP000007494">
    <property type="component" value="Chromosome XI"/>
</dbReference>
<feature type="region of interest" description="Disordered" evidence="2">
    <location>
        <begin position="974"/>
        <end position="1025"/>
    </location>
</feature>
<feature type="region of interest" description="Disordered" evidence="2">
    <location>
        <begin position="172"/>
        <end position="200"/>
    </location>
</feature>
<feature type="compositionally biased region" description="Low complexity" evidence="2">
    <location>
        <begin position="889"/>
        <end position="898"/>
    </location>
</feature>
<accession>F0VMV6</accession>
<evidence type="ECO:0000313" key="3">
    <source>
        <dbReference type="EMBL" id="CBZ55052.1"/>
    </source>
</evidence>
<organism evidence="3 5">
    <name type="scientific">Neospora caninum (strain Liverpool)</name>
    <dbReference type="NCBI Taxonomy" id="572307"/>
    <lineage>
        <taxon>Eukaryota</taxon>
        <taxon>Sar</taxon>
        <taxon>Alveolata</taxon>
        <taxon>Apicomplexa</taxon>
        <taxon>Conoidasida</taxon>
        <taxon>Coccidia</taxon>
        <taxon>Eucoccidiorida</taxon>
        <taxon>Eimeriorina</taxon>
        <taxon>Sarcocystidae</taxon>
        <taxon>Neospora</taxon>
    </lineage>
</organism>
<dbReference type="InParanoid" id="F0VMV6"/>
<keyword evidence="1" id="KW-0175">Coiled coil</keyword>
<feature type="region of interest" description="Disordered" evidence="2">
    <location>
        <begin position="1850"/>
        <end position="1884"/>
    </location>
</feature>
<feature type="compositionally biased region" description="Low complexity" evidence="2">
    <location>
        <begin position="322"/>
        <end position="342"/>
    </location>
</feature>
<feature type="region of interest" description="Disordered" evidence="2">
    <location>
        <begin position="305"/>
        <end position="348"/>
    </location>
</feature>
<dbReference type="eggNOG" id="ENOG502SC5C">
    <property type="taxonomic scope" value="Eukaryota"/>
</dbReference>
<feature type="compositionally biased region" description="Pro residues" evidence="2">
    <location>
        <begin position="1743"/>
        <end position="1752"/>
    </location>
</feature>
<feature type="compositionally biased region" description="Basic and acidic residues" evidence="2">
    <location>
        <begin position="1684"/>
        <end position="1701"/>
    </location>
</feature>
<reference evidence="3" key="2">
    <citation type="submission" date="2011-03" db="EMBL/GenBank/DDBJ databases">
        <title>Comparative genomics and transcriptomics of Neospora caninum and Toxoplasma gondii.</title>
        <authorList>
            <person name="Reid A.J."/>
            <person name="Sohal A."/>
            <person name="Harris D."/>
            <person name="Quail M."/>
            <person name="Sanders M."/>
            <person name="Berriman M."/>
            <person name="Wastling J.M."/>
            <person name="Pain A."/>
        </authorList>
    </citation>
    <scope>NUCLEOTIDE SEQUENCE</scope>
    <source>
        <strain evidence="3">Liverpool</strain>
    </source>
</reference>
<name>F0VMV6_NEOCL</name>
<evidence type="ECO:0000256" key="1">
    <source>
        <dbReference type="SAM" id="Coils"/>
    </source>
</evidence>
<feature type="region of interest" description="Disordered" evidence="2">
    <location>
        <begin position="59"/>
        <end position="96"/>
    </location>
</feature>
<feature type="region of interest" description="Disordered" evidence="2">
    <location>
        <begin position="748"/>
        <end position="781"/>
    </location>
</feature>
<feature type="region of interest" description="Disordered" evidence="2">
    <location>
        <begin position="537"/>
        <end position="619"/>
    </location>
</feature>
<feature type="coiled-coil region" evidence="1">
    <location>
        <begin position="24"/>
        <end position="51"/>
    </location>
</feature>
<feature type="compositionally biased region" description="Polar residues" evidence="2">
    <location>
        <begin position="1580"/>
        <end position="1592"/>
    </location>
</feature>
<feature type="compositionally biased region" description="Gly residues" evidence="2">
    <location>
        <begin position="989"/>
        <end position="1003"/>
    </location>
</feature>
<dbReference type="EMBL" id="LN714486">
    <property type="protein sequence ID" value="CEL69776.1"/>
    <property type="molecule type" value="Genomic_DNA"/>
</dbReference>
<feature type="region of interest" description="Disordered" evidence="2">
    <location>
        <begin position="838"/>
        <end position="936"/>
    </location>
</feature>
<keyword evidence="5" id="KW-1185">Reference proteome</keyword>
<dbReference type="OMA" id="QERIWRA"/>
<feature type="compositionally biased region" description="Basic and acidic residues" evidence="2">
    <location>
        <begin position="1872"/>
        <end position="1884"/>
    </location>
</feature>
<feature type="compositionally biased region" description="Polar residues" evidence="2">
    <location>
        <begin position="552"/>
        <end position="562"/>
    </location>
</feature>
<dbReference type="RefSeq" id="XP_003885080.1">
    <property type="nucleotide sequence ID" value="XM_003885031.1"/>
</dbReference>
<feature type="region of interest" description="Disordered" evidence="2">
    <location>
        <begin position="1223"/>
        <end position="1426"/>
    </location>
</feature>
<proteinExistence type="predicted"/>
<evidence type="ECO:0000313" key="4">
    <source>
        <dbReference type="EMBL" id="CEL69776.1"/>
    </source>
</evidence>
<feature type="region of interest" description="Disordered" evidence="2">
    <location>
        <begin position="1660"/>
        <end position="1765"/>
    </location>
</feature>
<feature type="region of interest" description="Disordered" evidence="2">
    <location>
        <begin position="1559"/>
        <end position="1597"/>
    </location>
</feature>
<feature type="compositionally biased region" description="Low complexity" evidence="2">
    <location>
        <begin position="757"/>
        <end position="781"/>
    </location>
</feature>
<feature type="coiled-coil region" evidence="1">
    <location>
        <begin position="226"/>
        <end position="270"/>
    </location>
</feature>
<reference evidence="4" key="4">
    <citation type="journal article" date="2015" name="PLoS ONE">
        <title>Comprehensive Evaluation of Toxoplasma gondii VEG and Neospora caninum LIV Genomes with Tachyzoite Stage Transcriptome and Proteome Defines Novel Transcript Features.</title>
        <authorList>
            <person name="Ramaprasad A."/>
            <person name="Mourier T."/>
            <person name="Naeem R."/>
            <person name="Malas T.B."/>
            <person name="Moussa E."/>
            <person name="Panigrahi A."/>
            <person name="Vermont S.J."/>
            <person name="Otto T.D."/>
            <person name="Wastling J."/>
            <person name="Pain A."/>
        </authorList>
    </citation>
    <scope>NUCLEOTIDE SEQUENCE</scope>
    <source>
        <strain evidence="4">Liverpool</strain>
    </source>
</reference>
<reference evidence="5" key="3">
    <citation type="journal article" date="2012" name="PLoS Pathog.">
        <title>Comparative genomics of the apicomplexan parasites Toxoplasma gondii and Neospora caninum: Coccidia differing in host range and transmission strategy.</title>
        <authorList>
            <person name="Reid A.J."/>
            <person name="Vermont S.J."/>
            <person name="Cotton J.A."/>
            <person name="Harris D."/>
            <person name="Hill-Cawthorne G.A."/>
            <person name="Konen-Waisman S."/>
            <person name="Latham S.M."/>
            <person name="Mourier T."/>
            <person name="Norton R."/>
            <person name="Quail M.A."/>
            <person name="Sanders M."/>
            <person name="Shanmugam D."/>
            <person name="Sohal A."/>
            <person name="Wasmuth J.D."/>
            <person name="Brunk B."/>
            <person name="Grigg M.E."/>
            <person name="Howard J.C."/>
            <person name="Parkinson J."/>
            <person name="Roos D.S."/>
            <person name="Trees A.J."/>
            <person name="Berriman M."/>
            <person name="Pain A."/>
            <person name="Wastling J.M."/>
        </authorList>
    </citation>
    <scope>NUCLEOTIDE SEQUENCE [LARGE SCALE GENOMIC DNA]</scope>
    <source>
        <strain evidence="5">Liverpool</strain>
    </source>
</reference>
<feature type="compositionally biased region" description="Pro residues" evidence="2">
    <location>
        <begin position="841"/>
        <end position="853"/>
    </location>
</feature>
<feature type="compositionally biased region" description="Polar residues" evidence="2">
    <location>
        <begin position="1223"/>
        <end position="1235"/>
    </location>
</feature>
<sequence length="2067" mass="213672">MTSGWSEDFLQGTSGAWQQQLQQHEQLSERLAFLRRREEQLEAELQHCRASLRESVQDCELQGGDPTPEERHQVLPHPPLSVPSGALSPSRRLAPGVYPPQDGGFPGVVAFARSVSTLQNPPEALSAPSAVPRIPPAARLDLRLGAEIEARGFPLFGPSASAVFPQTTPSLAAAHAPETSAGAPQGGGDALLDRTGAGANAATSEAGGTAVFADSAMQADGAGSYRKALETRRVQLVEEKERLKEMQRQYEQLLDELQQQRQQQMLLQLQPPEGLHCGPAGKQALRQFFEQAYMLSRPAAASAASGSFSPGGAFSPPPSSSPLPLKVPSSSPSGLGEPPTSLAFSSPAGASLPPQLGLGPASLSSHSAGQLFLSGPVGRSLPAALPATSAFLPGSALPPGSSDFSSRSAAPPLLSNVSPALVVCRKWQATQGLRDPRAAALVSLLRAMGVKRNVTYRGVFETALRPKLLVRALKLRTVIRRFFGDGRRAARPARGALSGDSGEDGVDLSLVKAVVVPHLGPEGESIWRDWVLEHREEKESAGRAAPGGDGASPSSRDGSTAENVKAAGGAAAGVSVHRKKGAGRRPEDGDGVGSRRGSVQRGAWPEEDRSLFPSEGEVDGAATCGGEASLLGVERQGGEGDGDHEALRAIEMLYSAVGRLAPMFQVRPLQPILAGVIDALQPLPLPPTVMKMLLDDTPAARDFYKLAHTRTKHLIWLRQPWKFFTEVAGELDACVTILNAMCLPAAGPSGSPGQETAARASLASPSASQSPQASPASPESLAGPRALLQQHIQKLLDMVDGNPAVYNLLTLFIRLKFILSLLPPRGYVIDLRNKPAKTPGDPAPGADPSPPPLSSGSEKGWGGAAGGHYIPIIPAPKQSAGSAHEGTPRRPASGPASGPRGGNSLSLERPASPRVSFAASAASGISHPRHTSRELLAPPDAAIKTDPDAGGPPTPVARGAADGAFCAVNGAAKKSLSPGRLPDRQRGIESGGTGEAGFPPDGGGRGREAAKAGDGGARGDTGSGASRAQLTARMWPQAECHWGYLRCLLAVGYRDRFHCDDAEMRSVDACWGVILLVSEVIRSGTNSMDSVRRRDDLLKPAKAPFPFAPSAETAEKGFHIRSSNDLLDVCIALMHPLFLQAVAQSLALSFYRPDFHPLIFRNQERIWRAFAVLGLSAPYVGLTKFILESRPVLPAGASAPLSPSGAVSSLILPVSLETMSPAASVTPAGSASGASSLDPLPAGEAARSSLTAASCPSPALRLATPSPAAQPQSEEADAELPRSKLAASLPGDETQGVQISEGPTGFPSSPSLRAAFPSGCDLPTPVGACGQKHTAPGDPLHSAQPVPSQGPTPPFPSGASSPPLAPDRSTIGFPPCPPGAGTVSGVRTLPHAGAASSRPQKRTGNVADVPRGPPQIGGKTDDRQKRRKACGLDIPLAKLVAYAAGSSTSFPGVGGAGAALGEALAGPGMFWLSLSDLSSTHSFLSAYLPRFHNSLYVQCTHRLQAFFDLARAAATAAAAASTEDGNCSLAAAEAVAAAALSGSECGLLSASSVWSSEDEASKAPGVRRPAQKDPAGVFSPSGNSLDSLQATEPSPGMPQVARLKERLRTLAKEAAGAWPPGTNFVDLPLGGNASAEEQRQQDVQLPLDCLSATIAALTHPPAGAEGAPESASAAGPGGFPGSEIARRKTETACEKESDEGRQGALGAPCVPLAPKGLRDRGSGAEPPPASSAGGPNFGVSPPGASPSLPPPALGTAGISGPGGQALPGAPGAGGVVAFCARFRAAVQHCGDEGVCRRLLVAGRTEIVLARLILTCLLPLTAKSEAFRALQHSILRRVAYQAQTLLLLSASPDESGGKDSEASASESGDEEKEAPGSRDARAIPDKASPRLSRTLSLAEVDWLFLISLRTFLRLASLQPQEGAFPGAVPGSPLDGERASAEVSPGFFQTSVLVEMAKLLSLLAERHPLFLQLSVDLLKVPAVARAVGSRGPNLLMHAWKLGKQHFSKRPTSIQSLMFAKSFGEAVRLSRLDVSPAELAELTGLPGGELPPSRLATSTAVPRVASRIGD</sequence>